<keyword evidence="2" id="KW-1185">Reference proteome</keyword>
<protein>
    <submittedName>
        <fullName evidence="1">Uncharacterized protein</fullName>
    </submittedName>
</protein>
<reference evidence="1" key="1">
    <citation type="journal article" date="2019" name="bioRxiv">
        <title>The Genome of the Zebra Mussel, Dreissena polymorpha: A Resource for Invasive Species Research.</title>
        <authorList>
            <person name="McCartney M.A."/>
            <person name="Auch B."/>
            <person name="Kono T."/>
            <person name="Mallez S."/>
            <person name="Zhang Y."/>
            <person name="Obille A."/>
            <person name="Becker A."/>
            <person name="Abrahante J.E."/>
            <person name="Garbe J."/>
            <person name="Badalamenti J.P."/>
            <person name="Herman A."/>
            <person name="Mangelson H."/>
            <person name="Liachko I."/>
            <person name="Sullivan S."/>
            <person name="Sone E.D."/>
            <person name="Koren S."/>
            <person name="Silverstein K.A.T."/>
            <person name="Beckman K.B."/>
            <person name="Gohl D.M."/>
        </authorList>
    </citation>
    <scope>NUCLEOTIDE SEQUENCE</scope>
    <source>
        <strain evidence="1">Duluth1</strain>
        <tissue evidence="1">Whole animal</tissue>
    </source>
</reference>
<evidence type="ECO:0000313" key="1">
    <source>
        <dbReference type="EMBL" id="KAH3709079.1"/>
    </source>
</evidence>
<accession>A0A9D3Z2P1</accession>
<dbReference type="EMBL" id="JAIWYP010000014">
    <property type="protein sequence ID" value="KAH3709079.1"/>
    <property type="molecule type" value="Genomic_DNA"/>
</dbReference>
<gene>
    <name evidence="1" type="ORF">DPMN_068539</name>
</gene>
<evidence type="ECO:0000313" key="2">
    <source>
        <dbReference type="Proteomes" id="UP000828390"/>
    </source>
</evidence>
<name>A0A9D3Z2P1_DREPO</name>
<comment type="caution">
    <text evidence="1">The sequence shown here is derived from an EMBL/GenBank/DDBJ whole genome shotgun (WGS) entry which is preliminary data.</text>
</comment>
<dbReference type="AlphaFoldDB" id="A0A9D3Z2P1"/>
<reference evidence="1" key="2">
    <citation type="submission" date="2020-11" db="EMBL/GenBank/DDBJ databases">
        <authorList>
            <person name="McCartney M.A."/>
            <person name="Auch B."/>
            <person name="Kono T."/>
            <person name="Mallez S."/>
            <person name="Becker A."/>
            <person name="Gohl D.M."/>
            <person name="Silverstein K.A.T."/>
            <person name="Koren S."/>
            <person name="Bechman K.B."/>
            <person name="Herman A."/>
            <person name="Abrahante J.E."/>
            <person name="Garbe J."/>
        </authorList>
    </citation>
    <scope>NUCLEOTIDE SEQUENCE</scope>
    <source>
        <strain evidence="1">Duluth1</strain>
        <tissue evidence="1">Whole animal</tissue>
    </source>
</reference>
<sequence length="55" mass="6364">MAYRSGVHDVLAELVLVADHSGVLDKLWIHFRNHEPVSVIIIDFKVHCPYLLQRI</sequence>
<proteinExistence type="predicted"/>
<organism evidence="1 2">
    <name type="scientific">Dreissena polymorpha</name>
    <name type="common">Zebra mussel</name>
    <name type="synonym">Mytilus polymorpha</name>
    <dbReference type="NCBI Taxonomy" id="45954"/>
    <lineage>
        <taxon>Eukaryota</taxon>
        <taxon>Metazoa</taxon>
        <taxon>Spiralia</taxon>
        <taxon>Lophotrochozoa</taxon>
        <taxon>Mollusca</taxon>
        <taxon>Bivalvia</taxon>
        <taxon>Autobranchia</taxon>
        <taxon>Heteroconchia</taxon>
        <taxon>Euheterodonta</taxon>
        <taxon>Imparidentia</taxon>
        <taxon>Neoheterodontei</taxon>
        <taxon>Myida</taxon>
        <taxon>Dreissenoidea</taxon>
        <taxon>Dreissenidae</taxon>
        <taxon>Dreissena</taxon>
    </lineage>
</organism>
<dbReference type="Proteomes" id="UP000828390">
    <property type="component" value="Unassembled WGS sequence"/>
</dbReference>